<dbReference type="Gene3D" id="3.40.50.150">
    <property type="entry name" value="Vaccinia Virus protein VP39"/>
    <property type="match status" value="1"/>
</dbReference>
<proteinExistence type="predicted"/>
<dbReference type="Pfam" id="PF06962">
    <property type="entry name" value="rRNA_methylase"/>
    <property type="match status" value="1"/>
</dbReference>
<dbReference type="PANTHER" id="PTHR35276">
    <property type="entry name" value="S-ADENOSYL-L-METHIONINE-DEPENDENT METHYLTRANSFERASES SUPERFAMILY PROTEIN"/>
    <property type="match status" value="1"/>
</dbReference>
<name>A0ABU0DYA3_9FIRM</name>
<dbReference type="SUPFAM" id="SSF53335">
    <property type="entry name" value="S-adenosyl-L-methionine-dependent methyltransferases"/>
    <property type="match status" value="1"/>
</dbReference>
<protein>
    <recommendedName>
        <fullName evidence="3">rRNA methylase</fullName>
    </recommendedName>
</protein>
<accession>A0ABU0DYA3</accession>
<dbReference type="PANTHER" id="PTHR35276:SF1">
    <property type="entry name" value="TRNA (MNM(5)S(2)U34)-METHYLTRANSFERASE, CHLOROPLASTIC"/>
    <property type="match status" value="1"/>
</dbReference>
<dbReference type="InterPro" id="IPR029063">
    <property type="entry name" value="SAM-dependent_MTases_sf"/>
</dbReference>
<sequence>MVFYSESDYNDYMKKITTIAQELLLEVNHKDIAVDFTCGNGNDTFFLGHQFKEVYAFDIQQQAIDNTENMCRYLKNVYVHLDSHEHFDKYTRRLDAGIFNLGYLPQSDETVTTNADTVITTLNKVWERMNYEGRVVLVLYPGFETGKREAMKVEEYCSTLASKHFDVMKHQLINRKDAPYIICIDYHR</sequence>
<gene>
    <name evidence="1" type="ORF">J2S15_000354</name>
</gene>
<dbReference type="EMBL" id="JAUSUR010000001">
    <property type="protein sequence ID" value="MDQ0359623.1"/>
    <property type="molecule type" value="Genomic_DNA"/>
</dbReference>
<evidence type="ECO:0008006" key="3">
    <source>
        <dbReference type="Google" id="ProtNLM"/>
    </source>
</evidence>
<evidence type="ECO:0000313" key="2">
    <source>
        <dbReference type="Proteomes" id="UP001230220"/>
    </source>
</evidence>
<reference evidence="1 2" key="1">
    <citation type="submission" date="2023-07" db="EMBL/GenBank/DDBJ databases">
        <title>Genomic Encyclopedia of Type Strains, Phase IV (KMG-IV): sequencing the most valuable type-strain genomes for metagenomic binning, comparative biology and taxonomic classification.</title>
        <authorList>
            <person name="Goeker M."/>
        </authorList>
    </citation>
    <scope>NUCLEOTIDE SEQUENCE [LARGE SCALE GENOMIC DNA]</scope>
    <source>
        <strain evidence="1 2">DSM 16784</strain>
    </source>
</reference>
<dbReference type="RefSeq" id="WP_307404893.1">
    <property type="nucleotide sequence ID" value="NZ_JAUSUR010000001.1"/>
</dbReference>
<dbReference type="InterPro" id="IPR010719">
    <property type="entry name" value="MnmM_MeTrfase"/>
</dbReference>
<evidence type="ECO:0000313" key="1">
    <source>
        <dbReference type="EMBL" id="MDQ0359623.1"/>
    </source>
</evidence>
<dbReference type="Proteomes" id="UP001230220">
    <property type="component" value="Unassembled WGS sequence"/>
</dbReference>
<organism evidence="1 2">
    <name type="scientific">Breznakia pachnodae</name>
    <dbReference type="NCBI Taxonomy" id="265178"/>
    <lineage>
        <taxon>Bacteria</taxon>
        <taxon>Bacillati</taxon>
        <taxon>Bacillota</taxon>
        <taxon>Erysipelotrichia</taxon>
        <taxon>Erysipelotrichales</taxon>
        <taxon>Erysipelotrichaceae</taxon>
        <taxon>Breznakia</taxon>
    </lineage>
</organism>
<comment type="caution">
    <text evidence="1">The sequence shown here is derived from an EMBL/GenBank/DDBJ whole genome shotgun (WGS) entry which is preliminary data.</text>
</comment>
<keyword evidence="2" id="KW-1185">Reference proteome</keyword>